<reference evidence="5 6" key="1">
    <citation type="submission" date="2021-08" db="EMBL/GenBank/DDBJ databases">
        <title>Draft Genome Sequence of Phanerochaete sordida strain YK-624.</title>
        <authorList>
            <person name="Mori T."/>
            <person name="Dohra H."/>
            <person name="Suzuki T."/>
            <person name="Kawagishi H."/>
            <person name="Hirai H."/>
        </authorList>
    </citation>
    <scope>NUCLEOTIDE SEQUENCE [LARGE SCALE GENOMIC DNA]</scope>
    <source>
        <strain evidence="5 6">YK-624</strain>
    </source>
</reference>
<keyword evidence="6" id="KW-1185">Reference proteome</keyword>
<evidence type="ECO:0000256" key="2">
    <source>
        <dbReference type="ARBA" id="ARBA00038334"/>
    </source>
</evidence>
<accession>A0A9P3GCY2</accession>
<keyword evidence="1 5" id="KW-0378">Hydrolase</keyword>
<sequence>MIASRYLGLLAFLLASVLSSAFGSPLSNALPPGYLNPTLYKNTVTSRGLTYQYYHVPPSNSSKPTLLLCHGYPSFSQDWRRAAPLFEARGYRVLAVDMLGYHGTARPLDPKKYLMSAVARDLVDVVDAEKLTNVVAIGHDWGSLAVSRLSNYFPERFLAYAFLAVQFLPPEVPANFSAVLAAQQAQYGYELYGYWLFYAEHDANAIIQAHMDSYVSIIYPSDPIFWKERMAPAGALKKNLLADFRAPRPSYISAVEVEYFKAYYRANGFSAPDGWYTIQTTNLQAFDDQQIPADRAYPPVTKPIFYGGVSKDYIARTDAALEIFNGPGFAGHNVTLKEYDSDHWVLISHAEDLVRDLDAWLEDAGIV</sequence>
<keyword evidence="3" id="KW-0732">Signal</keyword>
<dbReference type="OrthoDB" id="284184at2759"/>
<dbReference type="Gene3D" id="3.40.50.1820">
    <property type="entry name" value="alpha/beta hydrolase"/>
    <property type="match status" value="1"/>
</dbReference>
<evidence type="ECO:0000313" key="5">
    <source>
        <dbReference type="EMBL" id="GJE91560.1"/>
    </source>
</evidence>
<dbReference type="GO" id="GO:0016787">
    <property type="term" value="F:hydrolase activity"/>
    <property type="evidence" value="ECO:0007669"/>
    <property type="project" value="UniProtKB-KW"/>
</dbReference>
<feature type="chain" id="PRO_5040481174" evidence="3">
    <location>
        <begin position="24"/>
        <end position="367"/>
    </location>
</feature>
<feature type="domain" description="AB hydrolase-1" evidence="4">
    <location>
        <begin position="64"/>
        <end position="171"/>
    </location>
</feature>
<dbReference type="InterPro" id="IPR000639">
    <property type="entry name" value="Epox_hydrolase-like"/>
</dbReference>
<dbReference type="PRINTS" id="PR00412">
    <property type="entry name" value="EPOXHYDRLASE"/>
</dbReference>
<evidence type="ECO:0000259" key="4">
    <source>
        <dbReference type="Pfam" id="PF00561"/>
    </source>
</evidence>
<dbReference type="SUPFAM" id="SSF53474">
    <property type="entry name" value="alpha/beta-Hydrolases"/>
    <property type="match status" value="1"/>
</dbReference>
<evidence type="ECO:0000256" key="1">
    <source>
        <dbReference type="ARBA" id="ARBA00022801"/>
    </source>
</evidence>
<comment type="caution">
    <text evidence="5">The sequence shown here is derived from an EMBL/GenBank/DDBJ whole genome shotgun (WGS) entry which is preliminary data.</text>
</comment>
<dbReference type="PANTHER" id="PTHR43329">
    <property type="entry name" value="EPOXIDE HYDROLASE"/>
    <property type="match status" value="1"/>
</dbReference>
<comment type="similarity">
    <text evidence="2">Belongs to the AB hydrolase superfamily. Epoxide hydrolase family.</text>
</comment>
<dbReference type="Pfam" id="PF00561">
    <property type="entry name" value="Abhydrolase_1"/>
    <property type="match status" value="1"/>
</dbReference>
<dbReference type="Proteomes" id="UP000703269">
    <property type="component" value="Unassembled WGS sequence"/>
</dbReference>
<protein>
    <submittedName>
        <fullName evidence="5">Alpha/beta hydrolase</fullName>
    </submittedName>
</protein>
<evidence type="ECO:0000313" key="6">
    <source>
        <dbReference type="Proteomes" id="UP000703269"/>
    </source>
</evidence>
<dbReference type="EMBL" id="BPQB01000022">
    <property type="protein sequence ID" value="GJE91560.1"/>
    <property type="molecule type" value="Genomic_DNA"/>
</dbReference>
<feature type="signal peptide" evidence="3">
    <location>
        <begin position="1"/>
        <end position="23"/>
    </location>
</feature>
<evidence type="ECO:0000256" key="3">
    <source>
        <dbReference type="SAM" id="SignalP"/>
    </source>
</evidence>
<name>A0A9P3GCY2_9APHY</name>
<dbReference type="InterPro" id="IPR000073">
    <property type="entry name" value="AB_hydrolase_1"/>
</dbReference>
<dbReference type="InterPro" id="IPR029058">
    <property type="entry name" value="AB_hydrolase_fold"/>
</dbReference>
<gene>
    <name evidence="5" type="ORF">PsYK624_077100</name>
</gene>
<proteinExistence type="inferred from homology"/>
<dbReference type="AlphaFoldDB" id="A0A9P3GCY2"/>
<organism evidence="5 6">
    <name type="scientific">Phanerochaete sordida</name>
    <dbReference type="NCBI Taxonomy" id="48140"/>
    <lineage>
        <taxon>Eukaryota</taxon>
        <taxon>Fungi</taxon>
        <taxon>Dikarya</taxon>
        <taxon>Basidiomycota</taxon>
        <taxon>Agaricomycotina</taxon>
        <taxon>Agaricomycetes</taxon>
        <taxon>Polyporales</taxon>
        <taxon>Phanerochaetaceae</taxon>
        <taxon>Phanerochaete</taxon>
    </lineage>
</organism>